<organism evidence="3 4">
    <name type="scientific">Catenuloplanes niger</name>
    <dbReference type="NCBI Taxonomy" id="587534"/>
    <lineage>
        <taxon>Bacteria</taxon>
        <taxon>Bacillati</taxon>
        <taxon>Actinomycetota</taxon>
        <taxon>Actinomycetes</taxon>
        <taxon>Micromonosporales</taxon>
        <taxon>Micromonosporaceae</taxon>
        <taxon>Catenuloplanes</taxon>
    </lineage>
</organism>
<accession>A0AAE3ZUA2</accession>
<dbReference type="AlphaFoldDB" id="A0AAE3ZUA2"/>
<keyword evidence="4" id="KW-1185">Reference proteome</keyword>
<gene>
    <name evidence="3" type="ORF">J2S44_006459</name>
</gene>
<evidence type="ECO:0000259" key="2">
    <source>
        <dbReference type="Pfam" id="PF13796"/>
    </source>
</evidence>
<feature type="transmembrane region" description="Helical" evidence="1">
    <location>
        <begin position="156"/>
        <end position="178"/>
    </location>
</feature>
<evidence type="ECO:0000313" key="4">
    <source>
        <dbReference type="Proteomes" id="UP001183629"/>
    </source>
</evidence>
<dbReference type="Pfam" id="PF13796">
    <property type="entry name" value="Sensor"/>
    <property type="match status" value="1"/>
</dbReference>
<dbReference type="EMBL" id="JAVDYC010000001">
    <property type="protein sequence ID" value="MDR7326209.1"/>
    <property type="molecule type" value="Genomic_DNA"/>
</dbReference>
<dbReference type="InterPro" id="IPR025828">
    <property type="entry name" value="Put_sensor_dom"/>
</dbReference>
<keyword evidence="1" id="KW-0812">Transmembrane</keyword>
<evidence type="ECO:0000313" key="3">
    <source>
        <dbReference type="EMBL" id="MDR7326209.1"/>
    </source>
</evidence>
<sequence>MTTVTVTAGPDLSPRQLWVDTRYVLTGFPIGVLTSAGLVAAVVLGLGTAMMVVGVPILAAVPAVAGRVAEAERRRAARVLGRAVPAPQRRRWWPALAHGVLRVVPSALAFTLVVTWWAAAVTGLSASLWDWAVPYGPRAEGLPELVGLGSATETRIWLYMATGLLFALTLAPLVRTVARMEARFAERMLGGA</sequence>
<dbReference type="RefSeq" id="WP_310421536.1">
    <property type="nucleotide sequence ID" value="NZ_JAVDYC010000001.1"/>
</dbReference>
<protein>
    <recommendedName>
        <fullName evidence="2">Putative sensor domain-containing protein</fullName>
    </recommendedName>
</protein>
<name>A0AAE3ZUA2_9ACTN</name>
<feature type="transmembrane region" description="Helical" evidence="1">
    <location>
        <begin position="23"/>
        <end position="43"/>
    </location>
</feature>
<feature type="transmembrane region" description="Helical" evidence="1">
    <location>
        <begin position="49"/>
        <end position="69"/>
    </location>
</feature>
<dbReference type="Proteomes" id="UP001183629">
    <property type="component" value="Unassembled WGS sequence"/>
</dbReference>
<evidence type="ECO:0000256" key="1">
    <source>
        <dbReference type="SAM" id="Phobius"/>
    </source>
</evidence>
<feature type="domain" description="Putative sensor" evidence="2">
    <location>
        <begin position="23"/>
        <end position="189"/>
    </location>
</feature>
<proteinExistence type="predicted"/>
<feature type="transmembrane region" description="Helical" evidence="1">
    <location>
        <begin position="99"/>
        <end position="119"/>
    </location>
</feature>
<reference evidence="3 4" key="1">
    <citation type="submission" date="2023-07" db="EMBL/GenBank/DDBJ databases">
        <title>Sequencing the genomes of 1000 actinobacteria strains.</title>
        <authorList>
            <person name="Klenk H.-P."/>
        </authorList>
    </citation>
    <scope>NUCLEOTIDE SEQUENCE [LARGE SCALE GENOMIC DNA]</scope>
    <source>
        <strain evidence="3 4">DSM 44711</strain>
    </source>
</reference>
<comment type="caution">
    <text evidence="3">The sequence shown here is derived from an EMBL/GenBank/DDBJ whole genome shotgun (WGS) entry which is preliminary data.</text>
</comment>
<keyword evidence="1" id="KW-1133">Transmembrane helix</keyword>
<keyword evidence="1" id="KW-0472">Membrane</keyword>